<comment type="caution">
    <text evidence="2">The sequence shown here is derived from an EMBL/GenBank/DDBJ whole genome shotgun (WGS) entry which is preliminary data.</text>
</comment>
<feature type="transmembrane region" description="Helical" evidence="1">
    <location>
        <begin position="65"/>
        <end position="86"/>
    </location>
</feature>
<evidence type="ECO:0000313" key="3">
    <source>
        <dbReference type="Proteomes" id="UP000093962"/>
    </source>
</evidence>
<gene>
    <name evidence="2" type="ORF">A5642_13710</name>
</gene>
<evidence type="ECO:0000256" key="1">
    <source>
        <dbReference type="SAM" id="Phobius"/>
    </source>
</evidence>
<dbReference type="Proteomes" id="UP000093962">
    <property type="component" value="Unassembled WGS sequence"/>
</dbReference>
<name>A0A1A0MYU3_MYCMU</name>
<protein>
    <submittedName>
        <fullName evidence="2">Uncharacterized protein</fullName>
    </submittedName>
</protein>
<reference evidence="2 3" key="1">
    <citation type="submission" date="2016-06" db="EMBL/GenBank/DDBJ databases">
        <authorList>
            <person name="Kjaerup R.B."/>
            <person name="Dalgaard T.S."/>
            <person name="Juul-Madsen H.R."/>
        </authorList>
    </citation>
    <scope>NUCLEOTIDE SEQUENCE [LARGE SCALE GENOMIC DNA]</scope>
    <source>
        <strain evidence="2 3">1199456.5</strain>
    </source>
</reference>
<sequence length="142" mass="15130">MTGVKIHPSIGGQFSGVVNSLGLSGINELDVYSYTGTLGTFGYMVAYMLMGLGIPILVRRLAPQAGIGAAVIIGMTVTGCLGYVFYRNVYPLPAWPAALMPWIFLAVLLAAAAWYVAGPARIARRQTREESLAEEPAPEPAR</sequence>
<accession>A0A1A0MYU3</accession>
<feature type="transmembrane region" description="Helical" evidence="1">
    <location>
        <begin position="40"/>
        <end position="58"/>
    </location>
</feature>
<keyword evidence="1" id="KW-0812">Transmembrane</keyword>
<dbReference type="EMBL" id="LZSF01000064">
    <property type="protein sequence ID" value="OBA89968.1"/>
    <property type="molecule type" value="Genomic_DNA"/>
</dbReference>
<evidence type="ECO:0000313" key="2">
    <source>
        <dbReference type="EMBL" id="OBA89968.1"/>
    </source>
</evidence>
<keyword evidence="1" id="KW-1133">Transmembrane helix</keyword>
<feature type="transmembrane region" description="Helical" evidence="1">
    <location>
        <begin position="98"/>
        <end position="117"/>
    </location>
</feature>
<proteinExistence type="predicted"/>
<dbReference type="AlphaFoldDB" id="A0A1A0MYU3"/>
<keyword evidence="1" id="KW-0472">Membrane</keyword>
<organism evidence="2 3">
    <name type="scientific">Mycolicibacterium mucogenicum</name>
    <name type="common">Mycobacterium mucogenicum</name>
    <dbReference type="NCBI Taxonomy" id="56689"/>
    <lineage>
        <taxon>Bacteria</taxon>
        <taxon>Bacillati</taxon>
        <taxon>Actinomycetota</taxon>
        <taxon>Actinomycetes</taxon>
        <taxon>Mycobacteriales</taxon>
        <taxon>Mycobacteriaceae</taxon>
        <taxon>Mycolicibacterium</taxon>
    </lineage>
</organism>